<reference evidence="3 4" key="1">
    <citation type="submission" date="2018-03" db="EMBL/GenBank/DDBJ databases">
        <title>The Complete Genome of Celeribacter baekdonensis strain LH4, a Thiosulfate-Oxidizing Alphaproteobacterium Isolated from Gulf of Mexico Continental Slope Sediments.</title>
        <authorList>
            <person name="Flood B.E."/>
            <person name="Bailey J.V."/>
            <person name="Leprich D."/>
        </authorList>
    </citation>
    <scope>NUCLEOTIDE SEQUENCE [LARGE SCALE GENOMIC DNA]</scope>
    <source>
        <strain evidence="3 4">LH4</strain>
    </source>
</reference>
<dbReference type="InterPro" id="IPR045851">
    <property type="entry name" value="AMP-bd_C_sf"/>
</dbReference>
<dbReference type="GO" id="GO:0016878">
    <property type="term" value="F:acid-thiol ligase activity"/>
    <property type="evidence" value="ECO:0007669"/>
    <property type="project" value="UniProtKB-ARBA"/>
</dbReference>
<evidence type="ECO:0000313" key="4">
    <source>
        <dbReference type="Proteomes" id="UP000241447"/>
    </source>
</evidence>
<evidence type="ECO:0000259" key="2">
    <source>
        <dbReference type="Pfam" id="PF13193"/>
    </source>
</evidence>
<sequence length="412" mass="45109">MRSRRSARRLRTTRHSTVSRKILPMNVAEIYLRDRPLRADTGSDDVEGDEAAALRRLLRCLTSGQSFRVQPRPPFVLAIAGREAIECCTSGSTGQPKVIRRSRSSWTASFAVNRALFDVAPTDRAAVFGALSHSLTLYGIAESHHCGLGLHLLHGLRPKAQIEHLTRHQISVIYATPTQLRLLSGPPVPSVRVVLCGGGRLDTATHAHVAQMFPRAELRAFYGASETSFVTLTDAQTPAGSVGRAYPGVTLDIRAAQDGVGEVWVQSPYLFDQYVDGESAATRWDGSAVTVGEIGRLDERGYLFLMGRRDRMVTIADRNVHPEALETLLATLLPDRLSAVVTRPDARRGHVLVAYIETGTEPPPDDAWLRQEITQRLGAIMVPRKILLTAQFPLLASGKPDLAGLTQALPWP</sequence>
<name>A0A2R4M2J1_9RHOB</name>
<dbReference type="InterPro" id="IPR042099">
    <property type="entry name" value="ANL_N_sf"/>
</dbReference>
<accession>A0A2R4M2J1</accession>
<dbReference type="Proteomes" id="UP000241447">
    <property type="component" value="Chromosome"/>
</dbReference>
<dbReference type="PANTHER" id="PTHR43767:SF1">
    <property type="entry name" value="NONRIBOSOMAL PEPTIDE SYNTHASE PES1 (EUROFUNG)-RELATED"/>
    <property type="match status" value="1"/>
</dbReference>
<evidence type="ECO:0000259" key="1">
    <source>
        <dbReference type="Pfam" id="PF00501"/>
    </source>
</evidence>
<feature type="domain" description="AMP-dependent synthetase/ligase" evidence="1">
    <location>
        <begin position="87"/>
        <end position="274"/>
    </location>
</feature>
<feature type="domain" description="AMP-binding enzyme C-terminal" evidence="2">
    <location>
        <begin position="339"/>
        <end position="399"/>
    </location>
</feature>
<proteinExistence type="predicted"/>
<dbReference type="KEGG" id="cbak:DA792_09695"/>
<dbReference type="InterPro" id="IPR025110">
    <property type="entry name" value="AMP-bd_C"/>
</dbReference>
<dbReference type="Gene3D" id="3.30.300.30">
    <property type="match status" value="1"/>
</dbReference>
<gene>
    <name evidence="3" type="ORF">DA792_09695</name>
</gene>
<dbReference type="InterPro" id="IPR050237">
    <property type="entry name" value="ATP-dep_AMP-bd_enzyme"/>
</dbReference>
<protein>
    <recommendedName>
        <fullName evidence="5">AMP-dependent synthetase</fullName>
    </recommendedName>
</protein>
<dbReference type="SUPFAM" id="SSF56801">
    <property type="entry name" value="Acetyl-CoA synthetase-like"/>
    <property type="match status" value="1"/>
</dbReference>
<evidence type="ECO:0000313" key="3">
    <source>
        <dbReference type="EMBL" id="AVW91319.1"/>
    </source>
</evidence>
<dbReference type="AlphaFoldDB" id="A0A2R4M2J1"/>
<evidence type="ECO:0008006" key="5">
    <source>
        <dbReference type="Google" id="ProtNLM"/>
    </source>
</evidence>
<dbReference type="PANTHER" id="PTHR43767">
    <property type="entry name" value="LONG-CHAIN-FATTY-ACID--COA LIGASE"/>
    <property type="match status" value="1"/>
</dbReference>
<dbReference type="Pfam" id="PF13193">
    <property type="entry name" value="AMP-binding_C"/>
    <property type="match status" value="1"/>
</dbReference>
<dbReference type="Gene3D" id="3.40.50.12780">
    <property type="entry name" value="N-terminal domain of ligase-like"/>
    <property type="match status" value="1"/>
</dbReference>
<dbReference type="EMBL" id="CP028475">
    <property type="protein sequence ID" value="AVW91319.1"/>
    <property type="molecule type" value="Genomic_DNA"/>
</dbReference>
<dbReference type="Pfam" id="PF00501">
    <property type="entry name" value="AMP-binding"/>
    <property type="match status" value="1"/>
</dbReference>
<dbReference type="InterPro" id="IPR000873">
    <property type="entry name" value="AMP-dep_synth/lig_dom"/>
</dbReference>
<organism evidence="3 4">
    <name type="scientific">Celeribacter baekdonensis</name>
    <dbReference type="NCBI Taxonomy" id="875171"/>
    <lineage>
        <taxon>Bacteria</taxon>
        <taxon>Pseudomonadati</taxon>
        <taxon>Pseudomonadota</taxon>
        <taxon>Alphaproteobacteria</taxon>
        <taxon>Rhodobacterales</taxon>
        <taxon>Roseobacteraceae</taxon>
        <taxon>Celeribacter</taxon>
    </lineage>
</organism>